<reference evidence="8" key="1">
    <citation type="submission" date="2023-03" db="EMBL/GenBank/DDBJ databases">
        <authorList>
            <person name="Julca I."/>
        </authorList>
    </citation>
    <scope>NUCLEOTIDE SEQUENCE</scope>
</reference>
<evidence type="ECO:0000256" key="6">
    <source>
        <dbReference type="SAM" id="Phobius"/>
    </source>
</evidence>
<protein>
    <submittedName>
        <fullName evidence="8">OLC1v1009577C1</fullName>
    </submittedName>
</protein>
<evidence type="ECO:0000259" key="7">
    <source>
        <dbReference type="Pfam" id="PF01490"/>
    </source>
</evidence>
<keyword evidence="2 6" id="KW-0812">Transmembrane</keyword>
<feature type="transmembrane region" description="Helical" evidence="6">
    <location>
        <begin position="78"/>
        <end position="98"/>
    </location>
</feature>
<dbReference type="InterPro" id="IPR013057">
    <property type="entry name" value="AA_transpt_TM"/>
</dbReference>
<gene>
    <name evidence="8" type="ORF">OLC1_LOCUS17534</name>
</gene>
<sequence>MDQQHENDEYASITIPLLIGEGNISGDPSTKAKAGHDNVDSVSPGGSTSFYRTCLNVVNALSGIGILALPYALAAGGWLSLIFLFVIASCAFYTALLIQRCMDMDSKIKSFPDMGERAFGT</sequence>
<evidence type="ECO:0000313" key="8">
    <source>
        <dbReference type="EMBL" id="CAI9109704.1"/>
    </source>
</evidence>
<evidence type="ECO:0000256" key="5">
    <source>
        <dbReference type="ARBA" id="ARBA00023136"/>
    </source>
</evidence>
<evidence type="ECO:0000256" key="1">
    <source>
        <dbReference type="ARBA" id="ARBA00004141"/>
    </source>
</evidence>
<comment type="subcellular location">
    <subcellularLocation>
        <location evidence="1">Membrane</location>
        <topology evidence="1">Multi-pass membrane protein</topology>
    </subcellularLocation>
</comment>
<dbReference type="AlphaFoldDB" id="A0AAV1DPH3"/>
<dbReference type="PANTHER" id="PTHR22950:SF705">
    <property type="entry name" value="AMINO ACID TRANSPORTER AVT1I-LIKE"/>
    <property type="match status" value="1"/>
</dbReference>
<dbReference type="GO" id="GO:0005774">
    <property type="term" value="C:vacuolar membrane"/>
    <property type="evidence" value="ECO:0007669"/>
    <property type="project" value="TreeGrafter"/>
</dbReference>
<keyword evidence="3" id="KW-0029">Amino-acid transport</keyword>
<keyword evidence="3" id="KW-0813">Transport</keyword>
<keyword evidence="5 6" id="KW-0472">Membrane</keyword>
<keyword evidence="4 6" id="KW-1133">Transmembrane helix</keyword>
<organism evidence="8 9">
    <name type="scientific">Oldenlandia corymbosa var. corymbosa</name>
    <dbReference type="NCBI Taxonomy" id="529605"/>
    <lineage>
        <taxon>Eukaryota</taxon>
        <taxon>Viridiplantae</taxon>
        <taxon>Streptophyta</taxon>
        <taxon>Embryophyta</taxon>
        <taxon>Tracheophyta</taxon>
        <taxon>Spermatophyta</taxon>
        <taxon>Magnoliopsida</taxon>
        <taxon>eudicotyledons</taxon>
        <taxon>Gunneridae</taxon>
        <taxon>Pentapetalae</taxon>
        <taxon>asterids</taxon>
        <taxon>lamiids</taxon>
        <taxon>Gentianales</taxon>
        <taxon>Rubiaceae</taxon>
        <taxon>Rubioideae</taxon>
        <taxon>Spermacoceae</taxon>
        <taxon>Hedyotis-Oldenlandia complex</taxon>
        <taxon>Oldenlandia</taxon>
    </lineage>
</organism>
<evidence type="ECO:0000256" key="3">
    <source>
        <dbReference type="ARBA" id="ARBA00022970"/>
    </source>
</evidence>
<dbReference type="Proteomes" id="UP001161247">
    <property type="component" value="Chromosome 6"/>
</dbReference>
<proteinExistence type="predicted"/>
<accession>A0AAV1DPH3</accession>
<feature type="transmembrane region" description="Helical" evidence="6">
    <location>
        <begin position="53"/>
        <end position="72"/>
    </location>
</feature>
<evidence type="ECO:0000256" key="2">
    <source>
        <dbReference type="ARBA" id="ARBA00022692"/>
    </source>
</evidence>
<evidence type="ECO:0000313" key="9">
    <source>
        <dbReference type="Proteomes" id="UP001161247"/>
    </source>
</evidence>
<feature type="domain" description="Amino acid transporter transmembrane" evidence="7">
    <location>
        <begin position="47"/>
        <end position="121"/>
    </location>
</feature>
<dbReference type="PANTHER" id="PTHR22950">
    <property type="entry name" value="AMINO ACID TRANSPORTER"/>
    <property type="match status" value="1"/>
</dbReference>
<keyword evidence="9" id="KW-1185">Reference proteome</keyword>
<dbReference type="Pfam" id="PF01490">
    <property type="entry name" value="Aa_trans"/>
    <property type="match status" value="1"/>
</dbReference>
<name>A0AAV1DPH3_OLDCO</name>
<dbReference type="GO" id="GO:0015179">
    <property type="term" value="F:L-amino acid transmembrane transporter activity"/>
    <property type="evidence" value="ECO:0007669"/>
    <property type="project" value="TreeGrafter"/>
</dbReference>
<evidence type="ECO:0000256" key="4">
    <source>
        <dbReference type="ARBA" id="ARBA00022989"/>
    </source>
</evidence>
<dbReference type="EMBL" id="OX459123">
    <property type="protein sequence ID" value="CAI9109704.1"/>
    <property type="molecule type" value="Genomic_DNA"/>
</dbReference>